<organism evidence="3 4">
    <name type="scientific">Mumia zhuanghuii</name>
    <dbReference type="NCBI Taxonomy" id="2585211"/>
    <lineage>
        <taxon>Bacteria</taxon>
        <taxon>Bacillati</taxon>
        <taxon>Actinomycetota</taxon>
        <taxon>Actinomycetes</taxon>
        <taxon>Propionibacteriales</taxon>
        <taxon>Nocardioidaceae</taxon>
        <taxon>Mumia</taxon>
    </lineage>
</organism>
<reference evidence="3 4" key="1">
    <citation type="submission" date="2019-05" db="EMBL/GenBank/DDBJ databases">
        <title>Mumia sp. nov., isolated from the intestinal contents of plateau pika (Ochotona curzoniae) in the Qinghai-Tibet plateau of China.</title>
        <authorList>
            <person name="Tian Z."/>
        </authorList>
    </citation>
    <scope>NUCLEOTIDE SEQUENCE [LARGE SCALE GENOMIC DNA]</scope>
    <source>
        <strain evidence="4">527</strain>
        <strain evidence="3">Z527</strain>
    </source>
</reference>
<proteinExistence type="predicted"/>
<dbReference type="InterPro" id="IPR023606">
    <property type="entry name" value="CoA-Trfase_III_dom_1_sf"/>
</dbReference>
<dbReference type="Pfam" id="PF02515">
    <property type="entry name" value="CoA_transf_3"/>
    <property type="match status" value="1"/>
</dbReference>
<evidence type="ECO:0000313" key="3">
    <source>
        <dbReference type="EMBL" id="TNC45355.1"/>
    </source>
</evidence>
<dbReference type="SUPFAM" id="SSF89796">
    <property type="entry name" value="CoA-transferase family III (CaiB/BaiF)"/>
    <property type="match status" value="1"/>
</dbReference>
<dbReference type="Gene3D" id="3.40.50.10540">
    <property type="entry name" value="Crotonobetainyl-coa:carnitine coa-transferase, domain 1"/>
    <property type="match status" value="1"/>
</dbReference>
<comment type="caution">
    <text evidence="3">The sequence shown here is derived from an EMBL/GenBank/DDBJ whole genome shotgun (WGS) entry which is preliminary data.</text>
</comment>
<dbReference type="InterPro" id="IPR044855">
    <property type="entry name" value="CoA-Trfase_III_dom3_sf"/>
</dbReference>
<protein>
    <submittedName>
        <fullName evidence="3">CoA transferase</fullName>
    </submittedName>
</protein>
<dbReference type="OrthoDB" id="3561197at2"/>
<evidence type="ECO:0000313" key="4">
    <source>
        <dbReference type="Proteomes" id="UP000306740"/>
    </source>
</evidence>
<dbReference type="EMBL" id="VDFR01000176">
    <property type="protein sequence ID" value="TNC33213.1"/>
    <property type="molecule type" value="Genomic_DNA"/>
</dbReference>
<dbReference type="Proteomes" id="UP000306740">
    <property type="component" value="Unassembled WGS sequence"/>
</dbReference>
<dbReference type="InterPro" id="IPR003673">
    <property type="entry name" value="CoA-Trfase_fam_III"/>
</dbReference>
<dbReference type="PANTHER" id="PTHR48207:SF3">
    <property type="entry name" value="SUCCINATE--HYDROXYMETHYLGLUTARATE COA-TRANSFERASE"/>
    <property type="match status" value="1"/>
</dbReference>
<evidence type="ECO:0000313" key="2">
    <source>
        <dbReference type="EMBL" id="TNC33213.1"/>
    </source>
</evidence>
<dbReference type="InterPro" id="IPR050483">
    <property type="entry name" value="CoA-transferase_III_domain"/>
</dbReference>
<name>A0A5C4MKN0_9ACTN</name>
<accession>A0A5C4MKN0</accession>
<dbReference type="PANTHER" id="PTHR48207">
    <property type="entry name" value="SUCCINATE--HYDROXYMETHYLGLUTARATE COA-TRANSFERASE"/>
    <property type="match status" value="1"/>
</dbReference>
<sequence length="402" mass="43235">MSTEQTPGALAGVRVIEAGQLLAGPFAGQLMGDLGADVVKVEPPGVGDPMRQWGREKPHGHSLWWPIVARNKRSVTLDLRRPEGQELFLRLVEHADVVVENFRPGTLERWNLGYERLKERNPGIVLVRVSGYGQTGPYSERAGYGSIGEAMGGLRYITGEPDRPPSRTGLSIGDSLAATHATVGTLAALLHRERTGEGQVVDSAIYEAVLAMTESLVTEWDVAGYQRERTGPILPNVAPSNVYPTADGHTVLIAANQDTVFKRLAAAMGEAELADRPEYATHGTRGANQAELDERIAVWTAKHDAEALLVLLHEAGVPAGRIFRAADMLEDPHYAAREAVVRVPDPTFGSLAMPNVVPRLSGTPGSIRWTGPTLGQHNDEVYGDLLGLPVDERAALAEAGVI</sequence>
<dbReference type="GO" id="GO:0008410">
    <property type="term" value="F:CoA-transferase activity"/>
    <property type="evidence" value="ECO:0007669"/>
    <property type="project" value="TreeGrafter"/>
</dbReference>
<gene>
    <name evidence="3" type="ORF">FHE65_14740</name>
    <name evidence="2" type="ORF">FHE65_29365</name>
</gene>
<dbReference type="RefSeq" id="WP_139088025.1">
    <property type="nucleotide sequence ID" value="NZ_VDFR01000066.1"/>
</dbReference>
<dbReference type="EMBL" id="VDFR01000066">
    <property type="protein sequence ID" value="TNC45355.1"/>
    <property type="molecule type" value="Genomic_DNA"/>
</dbReference>
<dbReference type="Gene3D" id="3.30.1540.10">
    <property type="entry name" value="formyl-coa transferase, domain 3"/>
    <property type="match status" value="1"/>
</dbReference>
<dbReference type="AlphaFoldDB" id="A0A5C4MKN0"/>
<evidence type="ECO:0000256" key="1">
    <source>
        <dbReference type="ARBA" id="ARBA00022679"/>
    </source>
</evidence>
<keyword evidence="1 3" id="KW-0808">Transferase</keyword>